<evidence type="ECO:0000313" key="2">
    <source>
        <dbReference type="EMBL" id="NIH93495.1"/>
    </source>
</evidence>
<protein>
    <submittedName>
        <fullName evidence="2">Uncharacterized protein (TIGR03083 family)</fullName>
    </submittedName>
</protein>
<dbReference type="Proteomes" id="UP000547444">
    <property type="component" value="Unassembled WGS sequence"/>
</dbReference>
<dbReference type="InterPro" id="IPR017517">
    <property type="entry name" value="Maleyloyr_isom"/>
</dbReference>
<dbReference type="InterPro" id="IPR024344">
    <property type="entry name" value="MDMPI_metal-binding"/>
</dbReference>
<evidence type="ECO:0000259" key="1">
    <source>
        <dbReference type="Pfam" id="PF11716"/>
    </source>
</evidence>
<organism evidence="2 3">
    <name type="scientific">Mycolicibacterium fluoranthenivorans</name>
    <dbReference type="NCBI Taxonomy" id="258505"/>
    <lineage>
        <taxon>Bacteria</taxon>
        <taxon>Bacillati</taxon>
        <taxon>Actinomycetota</taxon>
        <taxon>Actinomycetes</taxon>
        <taxon>Mycobacteriales</taxon>
        <taxon>Mycobacteriaceae</taxon>
        <taxon>Mycolicibacterium</taxon>
    </lineage>
</organism>
<dbReference type="Gene3D" id="1.20.120.450">
    <property type="entry name" value="dinb family like domain"/>
    <property type="match status" value="1"/>
</dbReference>
<dbReference type="NCBIfam" id="TIGR03083">
    <property type="entry name" value="maleylpyruvate isomerase family mycothiol-dependent enzyme"/>
    <property type="match status" value="1"/>
</dbReference>
<feature type="domain" description="Mycothiol-dependent maleylpyruvate isomerase metal-binding" evidence="1">
    <location>
        <begin position="10"/>
        <end position="58"/>
    </location>
</feature>
<dbReference type="RefSeq" id="WP_167155388.1">
    <property type="nucleotide sequence ID" value="NZ_JAANOW010000001.1"/>
</dbReference>
<evidence type="ECO:0000313" key="3">
    <source>
        <dbReference type="Proteomes" id="UP000547444"/>
    </source>
</evidence>
<sequence length="110" mass="11673">MATVRALACAERETFANLLESLTPEQWDAPSLCPGWTVRDVAMHTIAYLGQGRIALARNMFAARWDVGTLNANALARLGSVQPGLLAMTGRAAHLSGELAGGGVALLDRR</sequence>
<accession>A0A7X5TUL5</accession>
<gene>
    <name evidence="2" type="ORF">FHU31_000451</name>
</gene>
<dbReference type="Pfam" id="PF11716">
    <property type="entry name" value="MDMPI_N"/>
    <property type="match status" value="1"/>
</dbReference>
<dbReference type="GO" id="GO:0046872">
    <property type="term" value="F:metal ion binding"/>
    <property type="evidence" value="ECO:0007669"/>
    <property type="project" value="InterPro"/>
</dbReference>
<comment type="caution">
    <text evidence="2">The sequence shown here is derived from an EMBL/GenBank/DDBJ whole genome shotgun (WGS) entry which is preliminary data.</text>
</comment>
<dbReference type="AlphaFoldDB" id="A0A7X5TUL5"/>
<keyword evidence="3" id="KW-1185">Reference proteome</keyword>
<proteinExistence type="predicted"/>
<dbReference type="EMBL" id="JAANOW010000001">
    <property type="protein sequence ID" value="NIH93495.1"/>
    <property type="molecule type" value="Genomic_DNA"/>
</dbReference>
<name>A0A7X5TUL5_9MYCO</name>
<dbReference type="InterPro" id="IPR034660">
    <property type="entry name" value="DinB/YfiT-like"/>
</dbReference>
<dbReference type="SUPFAM" id="SSF109854">
    <property type="entry name" value="DinB/YfiT-like putative metalloenzymes"/>
    <property type="match status" value="1"/>
</dbReference>
<reference evidence="2 3" key="1">
    <citation type="submission" date="2020-03" db="EMBL/GenBank/DDBJ databases">
        <title>Sequencing the genomes of 1000 actinobacteria strains.</title>
        <authorList>
            <person name="Klenk H.-P."/>
        </authorList>
    </citation>
    <scope>NUCLEOTIDE SEQUENCE [LARGE SCALE GENOMIC DNA]</scope>
    <source>
        <strain evidence="2 3">DSM 44556</strain>
    </source>
</reference>